<dbReference type="NCBIfam" id="TIGR00633">
    <property type="entry name" value="xth"/>
    <property type="match status" value="1"/>
</dbReference>
<reference evidence="9 10" key="1">
    <citation type="submission" date="2019-07" db="EMBL/GenBank/DDBJ databases">
        <authorList>
            <person name="Zhao L.H."/>
        </authorList>
    </citation>
    <scope>NUCLEOTIDE SEQUENCE [LARGE SCALE GENOMIC DNA]</scope>
    <source>
        <strain evidence="9 10">Co35</strain>
    </source>
</reference>
<comment type="caution">
    <text evidence="9">The sequence shown here is derived from an EMBL/GenBank/DDBJ whole genome shotgun (WGS) entry which is preliminary data.</text>
</comment>
<feature type="binding site" evidence="6">
    <location>
        <position position="154"/>
    </location>
    <ligand>
        <name>Mg(2+)</name>
        <dbReference type="ChEBI" id="CHEBI:18420"/>
        <label>1</label>
    </ligand>
</feature>
<dbReference type="Proteomes" id="UP000316988">
    <property type="component" value="Unassembled WGS sequence"/>
</dbReference>
<keyword evidence="10" id="KW-1185">Reference proteome</keyword>
<gene>
    <name evidence="9" type="primary">xth</name>
    <name evidence="9" type="ORF">FNM00_15775</name>
</gene>
<feature type="active site" description="Proton acceptor" evidence="5">
    <location>
        <position position="253"/>
    </location>
</feature>
<evidence type="ECO:0000256" key="7">
    <source>
        <dbReference type="PIRSR" id="PIRSR604808-3"/>
    </source>
</evidence>
<dbReference type="SUPFAM" id="SSF56219">
    <property type="entry name" value="DNase I-like"/>
    <property type="match status" value="1"/>
</dbReference>
<dbReference type="AlphaFoldDB" id="A0A554RU67"/>
<dbReference type="Gene3D" id="3.60.10.10">
    <property type="entry name" value="Endonuclease/exonuclease/phosphatase"/>
    <property type="match status" value="1"/>
</dbReference>
<dbReference type="RefSeq" id="WP_143914506.1">
    <property type="nucleotide sequence ID" value="NZ_VLNT01000018.1"/>
</dbReference>
<evidence type="ECO:0000256" key="3">
    <source>
        <dbReference type="ARBA" id="ARBA00022801"/>
    </source>
</evidence>
<feature type="site" description="Transition state stabilizer" evidence="7">
    <location>
        <position position="154"/>
    </location>
</feature>
<feature type="binding site" evidence="6">
    <location>
        <position position="152"/>
    </location>
    <ligand>
        <name>Mg(2+)</name>
        <dbReference type="ChEBI" id="CHEBI:18420"/>
        <label>1</label>
    </ligand>
</feature>
<keyword evidence="2 6" id="KW-0479">Metal-binding</keyword>
<keyword evidence="4 6" id="KW-0460">Magnesium</keyword>
<dbReference type="GO" id="GO:0006281">
    <property type="term" value="P:DNA repair"/>
    <property type="evidence" value="ECO:0007669"/>
    <property type="project" value="InterPro"/>
</dbReference>
<dbReference type="PROSITE" id="PS51435">
    <property type="entry name" value="AP_NUCLEASE_F1_4"/>
    <property type="match status" value="1"/>
</dbReference>
<dbReference type="Pfam" id="PF03372">
    <property type="entry name" value="Exo_endo_phos"/>
    <property type="match status" value="1"/>
</dbReference>
<feature type="binding site" evidence="6">
    <location>
        <position position="252"/>
    </location>
    <ligand>
        <name>Mg(2+)</name>
        <dbReference type="ChEBI" id="CHEBI:18420"/>
        <label>1</label>
    </ligand>
</feature>
<name>A0A554RU67_9ACTN</name>
<feature type="domain" description="Endonuclease/exonuclease/phosphatase" evidence="8">
    <location>
        <begin position="4"/>
        <end position="253"/>
    </location>
</feature>
<dbReference type="GO" id="GO:0046872">
    <property type="term" value="F:metal ion binding"/>
    <property type="evidence" value="ECO:0007669"/>
    <property type="project" value="UniProtKB-KW"/>
</dbReference>
<feature type="active site" description="Proton donor/acceptor" evidence="5">
    <location>
        <position position="152"/>
    </location>
</feature>
<evidence type="ECO:0000259" key="8">
    <source>
        <dbReference type="Pfam" id="PF03372"/>
    </source>
</evidence>
<dbReference type="InterPro" id="IPR037493">
    <property type="entry name" value="ExoIII-like"/>
</dbReference>
<feature type="binding site" evidence="6">
    <location>
        <position position="7"/>
    </location>
    <ligand>
        <name>Mg(2+)</name>
        <dbReference type="ChEBI" id="CHEBI:18420"/>
        <label>1</label>
    </ligand>
</feature>
<proteinExistence type="inferred from homology"/>
<dbReference type="CDD" id="cd09086">
    <property type="entry name" value="ExoIII-like_AP-endo"/>
    <property type="match status" value="1"/>
</dbReference>
<dbReference type="GO" id="GO:0008311">
    <property type="term" value="F:double-stranded DNA 3'-5' DNA exonuclease activity"/>
    <property type="evidence" value="ECO:0007669"/>
    <property type="project" value="UniProtKB-EC"/>
</dbReference>
<feature type="site" description="Interaction with DNA substrate" evidence="7">
    <location>
        <position position="253"/>
    </location>
</feature>
<dbReference type="NCBIfam" id="TIGR00195">
    <property type="entry name" value="exoDNase_III"/>
    <property type="match status" value="1"/>
</dbReference>
<dbReference type="OrthoDB" id="9803914at2"/>
<dbReference type="PANTHER" id="PTHR43250">
    <property type="entry name" value="EXODEOXYRIBONUCLEASE III"/>
    <property type="match status" value="1"/>
</dbReference>
<accession>A0A554RU67</accession>
<dbReference type="PANTHER" id="PTHR43250:SF2">
    <property type="entry name" value="EXODEOXYRIBONUCLEASE III"/>
    <property type="match status" value="1"/>
</dbReference>
<dbReference type="InterPro" id="IPR005135">
    <property type="entry name" value="Endo/exonuclease/phosphatase"/>
</dbReference>
<protein>
    <submittedName>
        <fullName evidence="9">Exodeoxyribonuclease III</fullName>
        <ecNumber evidence="9">3.1.11.2</ecNumber>
    </submittedName>
</protein>
<dbReference type="InterPro" id="IPR036691">
    <property type="entry name" value="Endo/exonu/phosph_ase_sf"/>
</dbReference>
<dbReference type="EMBL" id="VLNT01000018">
    <property type="protein sequence ID" value="TSD57657.1"/>
    <property type="molecule type" value="Genomic_DNA"/>
</dbReference>
<evidence type="ECO:0000256" key="4">
    <source>
        <dbReference type="ARBA" id="ARBA00022842"/>
    </source>
</evidence>
<sequence>MRIATWNVNSIRSRIDRVLAFLERHDVDVLAIQETKCREDQFPGLELQSMGYEFAHFGVNQWNGVALISRVGLTDVQRQFADDQPHFGDILEPRAIGATTGSIRMWSLYVPNGRELDHEHYAYKLDWLKRLEVAGRGWLEADEQAQVALTGDWNIAPEDDDVWDIAEFDGKTHVSEPERAAFSSIVEAGFSDVVRPHAPGPGVYTYWDYQQLRFPKRQGMRIDFVLGSPALSARVTDAFIDREERKGKGASDHAPVVVDLAD</sequence>
<dbReference type="EC" id="3.1.11.2" evidence="9"/>
<evidence type="ECO:0000313" key="10">
    <source>
        <dbReference type="Proteomes" id="UP000316988"/>
    </source>
</evidence>
<comment type="cofactor">
    <cofactor evidence="6">
        <name>Mg(2+)</name>
        <dbReference type="ChEBI" id="CHEBI:18420"/>
    </cofactor>
    <cofactor evidence="6">
        <name>Mn(2+)</name>
        <dbReference type="ChEBI" id="CHEBI:29035"/>
    </cofactor>
    <text evidence="6">Probably binds two magnesium or manganese ions per subunit.</text>
</comment>
<feature type="binding site" evidence="6">
    <location>
        <position position="34"/>
    </location>
    <ligand>
        <name>Mg(2+)</name>
        <dbReference type="ChEBI" id="CHEBI:18420"/>
        <label>1</label>
    </ligand>
</feature>
<evidence type="ECO:0000256" key="6">
    <source>
        <dbReference type="PIRSR" id="PIRSR604808-2"/>
    </source>
</evidence>
<feature type="binding site" evidence="6">
    <location>
        <position position="253"/>
    </location>
    <ligand>
        <name>Mg(2+)</name>
        <dbReference type="ChEBI" id="CHEBI:18420"/>
        <label>1</label>
    </ligand>
</feature>
<comment type="similarity">
    <text evidence="1">Belongs to the DNA repair enzymes AP/ExoA family.</text>
</comment>
<feature type="site" description="Important for catalytic activity" evidence="7">
    <location>
        <position position="223"/>
    </location>
</feature>
<evidence type="ECO:0000256" key="1">
    <source>
        <dbReference type="ARBA" id="ARBA00007092"/>
    </source>
</evidence>
<evidence type="ECO:0000256" key="2">
    <source>
        <dbReference type="ARBA" id="ARBA00022723"/>
    </source>
</evidence>
<keyword evidence="6" id="KW-0464">Manganese</keyword>
<feature type="active site" evidence="5">
    <location>
        <position position="109"/>
    </location>
</feature>
<organism evidence="9 10">
    <name type="scientific">Aeromicrobium piscarium</name>
    <dbReference type="NCBI Taxonomy" id="2590901"/>
    <lineage>
        <taxon>Bacteria</taxon>
        <taxon>Bacillati</taxon>
        <taxon>Actinomycetota</taxon>
        <taxon>Actinomycetes</taxon>
        <taxon>Propionibacteriales</taxon>
        <taxon>Nocardioidaceae</taxon>
        <taxon>Aeromicrobium</taxon>
    </lineage>
</organism>
<keyword evidence="3 9" id="KW-0378">Hydrolase</keyword>
<dbReference type="InterPro" id="IPR004808">
    <property type="entry name" value="AP_endonuc_1"/>
</dbReference>
<evidence type="ECO:0000256" key="5">
    <source>
        <dbReference type="PIRSR" id="PIRSR604808-1"/>
    </source>
</evidence>
<evidence type="ECO:0000313" key="9">
    <source>
        <dbReference type="EMBL" id="TSD57657.1"/>
    </source>
</evidence>